<organism evidence="1 2">
    <name type="scientific">Panagrolaimus sp. PS1159</name>
    <dbReference type="NCBI Taxonomy" id="55785"/>
    <lineage>
        <taxon>Eukaryota</taxon>
        <taxon>Metazoa</taxon>
        <taxon>Ecdysozoa</taxon>
        <taxon>Nematoda</taxon>
        <taxon>Chromadorea</taxon>
        <taxon>Rhabditida</taxon>
        <taxon>Tylenchina</taxon>
        <taxon>Panagrolaimomorpha</taxon>
        <taxon>Panagrolaimoidea</taxon>
        <taxon>Panagrolaimidae</taxon>
        <taxon>Panagrolaimus</taxon>
    </lineage>
</organism>
<accession>A0AC35FS31</accession>
<evidence type="ECO:0000313" key="2">
    <source>
        <dbReference type="WBParaSite" id="PS1159_v2.g19912.t1"/>
    </source>
</evidence>
<name>A0AC35FS31_9BILA</name>
<sequence length="404" mass="45431">MQYKSSQKLLHPNEANSGKDGIKKSSKPEEENMSNENLNPKLRIRHAQEYLEVQTNASETGFKTIKSDKGTDRNASQIIKSPPIQAQTLKSPTARTAASPPALTAHLPSTRTLTAHPPSTRTAMSPPPLTAKRAQTARTIVVMRHGERLDDLFGKWFDYCKNKHGHYRQRDLNQPPDLSPLNRPLPEYENDTALTVLGHVLAQKIGRAMLVSGRSPDMVYCSPALRCIQTASVAATMTGKPFKLRIDPGLFENFDLYERKTPQFVTIEELKNSGFNIDDDYTPFCKLEDLFAFPETSEMYNDRVQSTLQYIANKSAPGRGTVLVAAHASTVDLAFGKFHPRFLKAPRLTTPENLVNISLPIPYSSNVTFMRNSDDEQWQYIREALPPITYRNFSNPVNRLCPRT</sequence>
<reference evidence="2" key="1">
    <citation type="submission" date="2022-11" db="UniProtKB">
        <authorList>
            <consortium name="WormBaseParasite"/>
        </authorList>
    </citation>
    <scope>IDENTIFICATION</scope>
</reference>
<dbReference type="WBParaSite" id="PS1159_v2.g19912.t1">
    <property type="protein sequence ID" value="PS1159_v2.g19912.t1"/>
    <property type="gene ID" value="PS1159_v2.g19912"/>
</dbReference>
<dbReference type="Proteomes" id="UP000887580">
    <property type="component" value="Unplaced"/>
</dbReference>
<evidence type="ECO:0000313" key="1">
    <source>
        <dbReference type="Proteomes" id="UP000887580"/>
    </source>
</evidence>
<proteinExistence type="predicted"/>
<protein>
    <submittedName>
        <fullName evidence="2">Protein UBASH3A-like protein</fullName>
    </submittedName>
</protein>